<reference evidence="2" key="1">
    <citation type="submission" date="2021-03" db="EMBL/GenBank/DDBJ databases">
        <title>Draft genome sequence of rust myrtle Austropuccinia psidii MF-1, a brazilian biotype.</title>
        <authorList>
            <person name="Quecine M.C."/>
            <person name="Pachon D.M.R."/>
            <person name="Bonatelli M.L."/>
            <person name="Correr F.H."/>
            <person name="Franceschini L.M."/>
            <person name="Leite T.F."/>
            <person name="Margarido G.R.A."/>
            <person name="Almeida C.A."/>
            <person name="Ferrarezi J.A."/>
            <person name="Labate C.A."/>
        </authorList>
    </citation>
    <scope>NUCLEOTIDE SEQUENCE</scope>
    <source>
        <strain evidence="2">MF-1</strain>
    </source>
</reference>
<gene>
    <name evidence="2" type="ORF">O181_045484</name>
</gene>
<name>A0A9Q3DMA5_9BASI</name>
<accession>A0A9Q3DMA5</accession>
<feature type="region of interest" description="Disordered" evidence="1">
    <location>
        <begin position="75"/>
        <end position="136"/>
    </location>
</feature>
<sequence>MDNKRFNLASQWAELGASCQNISLKEIDFKDFMIITKGCNSTRQFGLLEVRANGIRENKATIQAIEEQLTQTGHIQIPSGSQGAGQISSPVASDHSETNISVVKSHHSSHSQEGSWRRQGHKGKTNTPFTKGRESQTQLLRNCWNW</sequence>
<proteinExistence type="predicted"/>
<feature type="compositionally biased region" description="Polar residues" evidence="1">
    <location>
        <begin position="125"/>
        <end position="136"/>
    </location>
</feature>
<dbReference type="AlphaFoldDB" id="A0A9Q3DMA5"/>
<feature type="compositionally biased region" description="Polar residues" evidence="1">
    <location>
        <begin position="75"/>
        <end position="91"/>
    </location>
</feature>
<dbReference type="Proteomes" id="UP000765509">
    <property type="component" value="Unassembled WGS sequence"/>
</dbReference>
<dbReference type="EMBL" id="AVOT02018690">
    <property type="protein sequence ID" value="MBW0505769.1"/>
    <property type="molecule type" value="Genomic_DNA"/>
</dbReference>
<protein>
    <submittedName>
        <fullName evidence="2">Uncharacterized protein</fullName>
    </submittedName>
</protein>
<comment type="caution">
    <text evidence="2">The sequence shown here is derived from an EMBL/GenBank/DDBJ whole genome shotgun (WGS) entry which is preliminary data.</text>
</comment>
<keyword evidence="3" id="KW-1185">Reference proteome</keyword>
<evidence type="ECO:0000256" key="1">
    <source>
        <dbReference type="SAM" id="MobiDB-lite"/>
    </source>
</evidence>
<organism evidence="2 3">
    <name type="scientific">Austropuccinia psidii MF-1</name>
    <dbReference type="NCBI Taxonomy" id="1389203"/>
    <lineage>
        <taxon>Eukaryota</taxon>
        <taxon>Fungi</taxon>
        <taxon>Dikarya</taxon>
        <taxon>Basidiomycota</taxon>
        <taxon>Pucciniomycotina</taxon>
        <taxon>Pucciniomycetes</taxon>
        <taxon>Pucciniales</taxon>
        <taxon>Sphaerophragmiaceae</taxon>
        <taxon>Austropuccinia</taxon>
    </lineage>
</organism>
<evidence type="ECO:0000313" key="3">
    <source>
        <dbReference type="Proteomes" id="UP000765509"/>
    </source>
</evidence>
<evidence type="ECO:0000313" key="2">
    <source>
        <dbReference type="EMBL" id="MBW0505769.1"/>
    </source>
</evidence>